<protein>
    <submittedName>
        <fullName evidence="1">Uncharacterized protein</fullName>
    </submittedName>
</protein>
<dbReference type="EMBL" id="BAAARA010000019">
    <property type="protein sequence ID" value="GAA2358201.1"/>
    <property type="molecule type" value="Genomic_DNA"/>
</dbReference>
<accession>A0ABN3GQA3</accession>
<proteinExistence type="predicted"/>
<gene>
    <name evidence="1" type="ORF">GCM10009854_40700</name>
</gene>
<reference evidence="1 2" key="1">
    <citation type="journal article" date="2019" name="Int. J. Syst. Evol. Microbiol.">
        <title>The Global Catalogue of Microorganisms (GCM) 10K type strain sequencing project: providing services to taxonomists for standard genome sequencing and annotation.</title>
        <authorList>
            <consortium name="The Broad Institute Genomics Platform"/>
            <consortium name="The Broad Institute Genome Sequencing Center for Infectious Disease"/>
            <person name="Wu L."/>
            <person name="Ma J."/>
        </authorList>
    </citation>
    <scope>NUCLEOTIDE SEQUENCE [LARGE SCALE GENOMIC DNA]</scope>
    <source>
        <strain evidence="1 2">JCM 16221</strain>
    </source>
</reference>
<organism evidence="1 2">
    <name type="scientific">Saccharopolyspora halophila</name>
    <dbReference type="NCBI Taxonomy" id="405551"/>
    <lineage>
        <taxon>Bacteria</taxon>
        <taxon>Bacillati</taxon>
        <taxon>Actinomycetota</taxon>
        <taxon>Actinomycetes</taxon>
        <taxon>Pseudonocardiales</taxon>
        <taxon>Pseudonocardiaceae</taxon>
        <taxon>Saccharopolyspora</taxon>
    </lineage>
</organism>
<name>A0ABN3GQA3_9PSEU</name>
<dbReference type="Proteomes" id="UP001501218">
    <property type="component" value="Unassembled WGS sequence"/>
</dbReference>
<keyword evidence="2" id="KW-1185">Reference proteome</keyword>
<evidence type="ECO:0000313" key="1">
    <source>
        <dbReference type="EMBL" id="GAA2358201.1"/>
    </source>
</evidence>
<evidence type="ECO:0000313" key="2">
    <source>
        <dbReference type="Proteomes" id="UP001501218"/>
    </source>
</evidence>
<comment type="caution">
    <text evidence="1">The sequence shown here is derived from an EMBL/GenBank/DDBJ whole genome shotgun (WGS) entry which is preliminary data.</text>
</comment>
<sequence>MIALARVLQGAMLAVAELPYLPMAHRPEDTEWLPLREDPKATDQKHWQPGLTPLPRQVAVGHTAIRNWEGHMESQDALFLHIRRMKALHDTHLGASTGEARALVRSGLRLAIHDAEQLLERIKEEQALTDADRDRWLAGRSG</sequence>